<keyword evidence="15" id="KW-0472">Membrane</keyword>
<keyword evidence="13" id="KW-0560">Oxidoreductase</keyword>
<comment type="similarity">
    <text evidence="4">Belongs to the lysyl oxidase family.</text>
</comment>
<evidence type="ECO:0000256" key="6">
    <source>
        <dbReference type="ARBA" id="ARBA00022525"/>
    </source>
</evidence>
<dbReference type="InterPro" id="IPR001190">
    <property type="entry name" value="SRCR"/>
</dbReference>
<dbReference type="GO" id="GO:0004720">
    <property type="term" value="F:protein-lysine 6-oxidase activity"/>
    <property type="evidence" value="ECO:0007669"/>
    <property type="project" value="UniProtKB-EC"/>
</dbReference>
<evidence type="ECO:0000313" key="25">
    <source>
        <dbReference type="Proteomes" id="UP000747542"/>
    </source>
</evidence>
<dbReference type="PROSITE" id="PS00420">
    <property type="entry name" value="SRCR_1"/>
    <property type="match status" value="1"/>
</dbReference>
<evidence type="ECO:0000256" key="1">
    <source>
        <dbReference type="ARBA" id="ARBA00001935"/>
    </source>
</evidence>
<feature type="domain" description="SRCR" evidence="23">
    <location>
        <begin position="216"/>
        <end position="318"/>
    </location>
</feature>
<dbReference type="GO" id="GO:0005615">
    <property type="term" value="C:extracellular space"/>
    <property type="evidence" value="ECO:0007669"/>
    <property type="project" value="TreeGrafter"/>
</dbReference>
<evidence type="ECO:0000259" key="23">
    <source>
        <dbReference type="PROSITE" id="PS50287"/>
    </source>
</evidence>
<dbReference type="PANTHER" id="PTHR45817">
    <property type="entry name" value="LYSYL OXIDASE-LIKE-RELATED"/>
    <property type="match status" value="1"/>
</dbReference>
<dbReference type="Pfam" id="PF00530">
    <property type="entry name" value="SRCR"/>
    <property type="match status" value="2"/>
</dbReference>
<dbReference type="PROSITE" id="PS00926">
    <property type="entry name" value="LYSYL_OXIDASE"/>
    <property type="match status" value="1"/>
</dbReference>
<evidence type="ECO:0000256" key="11">
    <source>
        <dbReference type="ARBA" id="ARBA00022772"/>
    </source>
</evidence>
<evidence type="ECO:0000256" key="10">
    <source>
        <dbReference type="ARBA" id="ARBA00022737"/>
    </source>
</evidence>
<evidence type="ECO:0000256" key="17">
    <source>
        <dbReference type="ARBA" id="ARBA00023170"/>
    </source>
</evidence>
<comment type="cofactor">
    <cofactor evidence="1">
        <name>Cu cation</name>
        <dbReference type="ChEBI" id="CHEBI:23378"/>
    </cofactor>
</comment>
<keyword evidence="10" id="KW-0677">Repeat</keyword>
<feature type="signal peptide" evidence="22">
    <location>
        <begin position="1"/>
        <end position="26"/>
    </location>
</feature>
<evidence type="ECO:0000256" key="4">
    <source>
        <dbReference type="ARBA" id="ARBA00007492"/>
    </source>
</evidence>
<keyword evidence="9 22" id="KW-0732">Signal</keyword>
<evidence type="ECO:0000256" key="22">
    <source>
        <dbReference type="SAM" id="SignalP"/>
    </source>
</evidence>
<dbReference type="PRINTS" id="PR00258">
    <property type="entry name" value="SPERACTRCPTR"/>
</dbReference>
<keyword evidence="7" id="KW-0812">Transmembrane</keyword>
<feature type="disulfide bond" evidence="21">
    <location>
        <begin position="118"/>
        <end position="179"/>
    </location>
</feature>
<dbReference type="InterPro" id="IPR036772">
    <property type="entry name" value="SRCR-like_dom_sf"/>
</dbReference>
<feature type="disulfide bond" evidence="21">
    <location>
        <begin position="283"/>
        <end position="293"/>
    </location>
</feature>
<feature type="domain" description="SRCR" evidence="23">
    <location>
        <begin position="80"/>
        <end position="180"/>
    </location>
</feature>
<comment type="caution">
    <text evidence="24">The sequence shown here is derived from an EMBL/GenBank/DDBJ whole genome shotgun (WGS) entry which is preliminary data.</text>
</comment>
<comment type="caution">
    <text evidence="21">Lacks conserved residue(s) required for the propagation of feature annotation.</text>
</comment>
<evidence type="ECO:0000256" key="7">
    <source>
        <dbReference type="ARBA" id="ARBA00022692"/>
    </source>
</evidence>
<keyword evidence="14" id="KW-0186">Copper</keyword>
<feature type="disulfide bond" evidence="21">
    <location>
        <begin position="149"/>
        <end position="159"/>
    </location>
</feature>
<dbReference type="FunFam" id="3.10.250.10:FF:000007">
    <property type="entry name" value="Soluble scavenger receptor cysteine-rich domain-containing protein SSC5D"/>
    <property type="match status" value="1"/>
</dbReference>
<evidence type="ECO:0000256" key="12">
    <source>
        <dbReference type="ARBA" id="ARBA00022989"/>
    </source>
</evidence>
<evidence type="ECO:0000256" key="2">
    <source>
        <dbReference type="ARBA" id="ARBA00004167"/>
    </source>
</evidence>
<reference evidence="24" key="1">
    <citation type="journal article" date="2021" name="Sci. Adv.">
        <title>The American lobster genome reveals insights on longevity, neural, and immune adaptations.</title>
        <authorList>
            <person name="Polinski J.M."/>
            <person name="Zimin A.V."/>
            <person name="Clark K.F."/>
            <person name="Kohn A.B."/>
            <person name="Sadowski N."/>
            <person name="Timp W."/>
            <person name="Ptitsyn A."/>
            <person name="Khanna P."/>
            <person name="Romanova D.Y."/>
            <person name="Williams P."/>
            <person name="Greenwood S.J."/>
            <person name="Moroz L.L."/>
            <person name="Walt D.R."/>
            <person name="Bodnar A.G."/>
        </authorList>
    </citation>
    <scope>NUCLEOTIDE SEQUENCE</scope>
    <source>
        <strain evidence="24">GMGI-L3</strain>
    </source>
</reference>
<evidence type="ECO:0000313" key="24">
    <source>
        <dbReference type="EMBL" id="KAG7177728.1"/>
    </source>
</evidence>
<gene>
    <name evidence="24" type="primary">LOXL2-L1</name>
    <name evidence="24" type="ORF">Hamer_G008397</name>
</gene>
<feature type="chain" id="PRO_5035268586" description="protein-lysine 6-oxidase" evidence="22">
    <location>
        <begin position="27"/>
        <end position="530"/>
    </location>
</feature>
<dbReference type="Proteomes" id="UP000747542">
    <property type="component" value="Unassembled WGS sequence"/>
</dbReference>
<dbReference type="PROSITE" id="PS50287">
    <property type="entry name" value="SRCR_2"/>
    <property type="match status" value="2"/>
</dbReference>
<evidence type="ECO:0000256" key="21">
    <source>
        <dbReference type="PROSITE-ProRule" id="PRU00196"/>
    </source>
</evidence>
<keyword evidence="5" id="KW-0886">LTQ</keyword>
<organism evidence="24 25">
    <name type="scientific">Homarus americanus</name>
    <name type="common">American lobster</name>
    <dbReference type="NCBI Taxonomy" id="6706"/>
    <lineage>
        <taxon>Eukaryota</taxon>
        <taxon>Metazoa</taxon>
        <taxon>Ecdysozoa</taxon>
        <taxon>Arthropoda</taxon>
        <taxon>Crustacea</taxon>
        <taxon>Multicrustacea</taxon>
        <taxon>Malacostraca</taxon>
        <taxon>Eumalacostraca</taxon>
        <taxon>Eucarida</taxon>
        <taxon>Decapoda</taxon>
        <taxon>Pleocyemata</taxon>
        <taxon>Astacidea</taxon>
        <taxon>Nephropoidea</taxon>
        <taxon>Nephropidae</taxon>
        <taxon>Homarus</taxon>
    </lineage>
</organism>
<dbReference type="EMBL" id="JAHLQT010001931">
    <property type="protein sequence ID" value="KAG7177728.1"/>
    <property type="molecule type" value="Genomic_DNA"/>
</dbReference>
<dbReference type="InterPro" id="IPR050912">
    <property type="entry name" value="LOX-like_protein"/>
</dbReference>
<keyword evidence="11" id="KW-0801">TPQ</keyword>
<evidence type="ECO:0000256" key="16">
    <source>
        <dbReference type="ARBA" id="ARBA00023157"/>
    </source>
</evidence>
<evidence type="ECO:0000256" key="18">
    <source>
        <dbReference type="ARBA" id="ARBA00023180"/>
    </source>
</evidence>
<dbReference type="GO" id="GO:0016020">
    <property type="term" value="C:membrane"/>
    <property type="evidence" value="ECO:0007669"/>
    <property type="project" value="UniProtKB-SubCell"/>
</dbReference>
<dbReference type="SUPFAM" id="SSF56487">
    <property type="entry name" value="SRCR-like"/>
    <property type="match status" value="2"/>
</dbReference>
<evidence type="ECO:0000256" key="19">
    <source>
        <dbReference type="ARBA" id="ARBA00038869"/>
    </source>
</evidence>
<evidence type="ECO:0000256" key="5">
    <source>
        <dbReference type="ARBA" id="ARBA00022477"/>
    </source>
</evidence>
<dbReference type="Pfam" id="PF01186">
    <property type="entry name" value="Lysyl_oxidase"/>
    <property type="match status" value="1"/>
</dbReference>
<evidence type="ECO:0000256" key="14">
    <source>
        <dbReference type="ARBA" id="ARBA00023008"/>
    </source>
</evidence>
<feature type="disulfide bond" evidence="21">
    <location>
        <begin position="256"/>
        <end position="317"/>
    </location>
</feature>
<dbReference type="InterPro" id="IPR001695">
    <property type="entry name" value="Lysyl_oxidase"/>
</dbReference>
<keyword evidence="6" id="KW-0964">Secreted</keyword>
<feature type="disulfide bond" evidence="21">
    <location>
        <begin position="105"/>
        <end position="169"/>
    </location>
</feature>
<dbReference type="InterPro" id="IPR019828">
    <property type="entry name" value="Lysyl_oxidase_CS"/>
</dbReference>
<sequence length="530" mass="59598">MSPSRVLTLLLVLLVVLSLLTDDTEAARRRRRRRRMRGRRAREGGVRRGARRIRHAAGKRAEFVRRRLRKARRNDEEGKMRLIDGRAEWEGNVQVYHEGRWGNICDDEWDEREGQLVCQLLGFPGLEKVTYSGVYGHVKDRYWMDNLFCVGTEKNITGCRFDGWGVHDCENDEAAGVVCKSHFATTLSPPTLPPRDQPQIVNKTKLTHALDGKLKLRLRGGRTKTEGRVEVKLPGNGTWGLLCGDGWSLFEGMVVCRQLGLGYAQGALSTGNKSDVVISGIKCVGNEDRLEHCLHDAVGDVFCPDPTSDPNIAGVTCVNRIADLVPDHIELARSAHLEDKQLFFLQCAMEENCLAASAVKSQDSGYGWHLETRRLMRFTARIVNQGDEAFRPFLPKQYWEWHACHMHYHSMEVFAHYDIIDSAGNRVAEGHKASFCLEDNNCLPGVEPIFKCANFGDQGISPGCTDTYAYNIDCQWVDITDLKPGTYTFKVAVNPEYKVAEKSFDNNAAVCELIYSETSAWVGNCSLARP</sequence>
<dbReference type="AlphaFoldDB" id="A0A8J5NDK8"/>
<proteinExistence type="inferred from homology"/>
<dbReference type="GO" id="GO:0005507">
    <property type="term" value="F:copper ion binding"/>
    <property type="evidence" value="ECO:0007669"/>
    <property type="project" value="InterPro"/>
</dbReference>
<evidence type="ECO:0000256" key="13">
    <source>
        <dbReference type="ARBA" id="ARBA00023002"/>
    </source>
</evidence>
<keyword evidence="12" id="KW-1133">Transmembrane helix</keyword>
<dbReference type="EC" id="1.4.3.13" evidence="19"/>
<comment type="catalytic activity">
    <reaction evidence="20">
        <text>L-lysyl-[protein] + O2 + H2O = (S)-2-amino-6-oxohexanoyl-[protein] + H2O2 + NH4(+)</text>
        <dbReference type="Rhea" id="RHEA:24544"/>
        <dbReference type="Rhea" id="RHEA-COMP:9752"/>
        <dbReference type="Rhea" id="RHEA-COMP:12448"/>
        <dbReference type="ChEBI" id="CHEBI:15377"/>
        <dbReference type="ChEBI" id="CHEBI:15379"/>
        <dbReference type="ChEBI" id="CHEBI:16240"/>
        <dbReference type="ChEBI" id="CHEBI:28938"/>
        <dbReference type="ChEBI" id="CHEBI:29969"/>
        <dbReference type="ChEBI" id="CHEBI:131803"/>
        <dbReference type="EC" id="1.4.3.13"/>
    </reaction>
</comment>
<evidence type="ECO:0000256" key="9">
    <source>
        <dbReference type="ARBA" id="ARBA00022729"/>
    </source>
</evidence>
<keyword evidence="17" id="KW-0675">Receptor</keyword>
<evidence type="ECO:0000256" key="3">
    <source>
        <dbReference type="ARBA" id="ARBA00004239"/>
    </source>
</evidence>
<evidence type="ECO:0000256" key="20">
    <source>
        <dbReference type="ARBA" id="ARBA00047861"/>
    </source>
</evidence>
<accession>A0A8J5NDK8</accession>
<dbReference type="FunFam" id="3.10.250.10:FF:000016">
    <property type="entry name" value="Scavenger receptor cysteine-rich protein type 12"/>
    <property type="match status" value="1"/>
</dbReference>
<dbReference type="PANTHER" id="PTHR45817:SF4">
    <property type="entry name" value="LYSYL OXIDASE-LIKE-RELATED"/>
    <property type="match status" value="1"/>
</dbReference>
<protein>
    <recommendedName>
        <fullName evidence="19">protein-lysine 6-oxidase</fullName>
        <ecNumber evidence="19">1.4.3.13</ecNumber>
    </recommendedName>
</protein>
<comment type="subcellular location">
    <subcellularLocation>
        <location evidence="2">Membrane</location>
        <topology evidence="2">Single-pass membrane protein</topology>
    </subcellularLocation>
    <subcellularLocation>
        <location evidence="3">Secreted</location>
        <location evidence="3">Extracellular space</location>
    </subcellularLocation>
</comment>
<evidence type="ECO:0000256" key="15">
    <source>
        <dbReference type="ARBA" id="ARBA00023136"/>
    </source>
</evidence>
<keyword evidence="25" id="KW-1185">Reference proteome</keyword>
<dbReference type="Gene3D" id="3.10.250.10">
    <property type="entry name" value="SRCR-like domain"/>
    <property type="match status" value="2"/>
</dbReference>
<keyword evidence="8" id="KW-0479">Metal-binding</keyword>
<evidence type="ECO:0000256" key="8">
    <source>
        <dbReference type="ARBA" id="ARBA00022723"/>
    </source>
</evidence>
<dbReference type="SMART" id="SM00202">
    <property type="entry name" value="SR"/>
    <property type="match status" value="2"/>
</dbReference>
<name>A0A8J5NDK8_HOMAM</name>
<keyword evidence="16 21" id="KW-1015">Disulfide bond</keyword>
<dbReference type="PRINTS" id="PR00074">
    <property type="entry name" value="LYSYLOXIDASE"/>
</dbReference>
<keyword evidence="18" id="KW-0325">Glycoprotein</keyword>